<evidence type="ECO:0000313" key="1">
    <source>
        <dbReference type="EMBL" id="KAA6392018.1"/>
    </source>
</evidence>
<proteinExistence type="predicted"/>
<protein>
    <submittedName>
        <fullName evidence="1">Uncharacterized protein</fullName>
    </submittedName>
</protein>
<gene>
    <name evidence="1" type="ORF">EZS28_012455</name>
</gene>
<dbReference type="EMBL" id="SNRW01002688">
    <property type="protein sequence ID" value="KAA6392018.1"/>
    <property type="molecule type" value="Genomic_DNA"/>
</dbReference>
<dbReference type="Proteomes" id="UP000324800">
    <property type="component" value="Unassembled WGS sequence"/>
</dbReference>
<reference evidence="1 2" key="1">
    <citation type="submission" date="2019-03" db="EMBL/GenBank/DDBJ databases">
        <title>Single cell metagenomics reveals metabolic interactions within the superorganism composed of flagellate Streblomastix strix and complex community of Bacteroidetes bacteria on its surface.</title>
        <authorList>
            <person name="Treitli S.C."/>
            <person name="Kolisko M."/>
            <person name="Husnik F."/>
            <person name="Keeling P."/>
            <person name="Hampl V."/>
        </authorList>
    </citation>
    <scope>NUCLEOTIDE SEQUENCE [LARGE SCALE GENOMIC DNA]</scope>
    <source>
        <strain evidence="1">ST1C</strain>
    </source>
</reference>
<comment type="caution">
    <text evidence="1">The sequence shown here is derived from an EMBL/GenBank/DDBJ whole genome shotgun (WGS) entry which is preliminary data.</text>
</comment>
<accession>A0A5J4WAN8</accession>
<sequence>MFRLLHAGAGGRTIPSLKKHIMKREIRYIDHQKNNQNLCFFLAYSFITIPNIKADVAADGSAIAAKCYMENSRIAEVKRLFKRLFKEARIIINSNNYEDETIPQHYEVPVIVFNSSKRRLSLFFFIFMICNVRNVVNGEQLRDSTFVNVQQDTFRYFFTYMEILLYPRTVTFGFGPFFFGS</sequence>
<name>A0A5J4WAN8_9EUKA</name>
<organism evidence="1 2">
    <name type="scientific">Streblomastix strix</name>
    <dbReference type="NCBI Taxonomy" id="222440"/>
    <lineage>
        <taxon>Eukaryota</taxon>
        <taxon>Metamonada</taxon>
        <taxon>Preaxostyla</taxon>
        <taxon>Oxymonadida</taxon>
        <taxon>Streblomastigidae</taxon>
        <taxon>Streblomastix</taxon>
    </lineage>
</organism>
<dbReference type="AlphaFoldDB" id="A0A5J4WAN8"/>
<evidence type="ECO:0000313" key="2">
    <source>
        <dbReference type="Proteomes" id="UP000324800"/>
    </source>
</evidence>